<evidence type="ECO:0000313" key="1">
    <source>
        <dbReference type="EMBL" id="CAE0135817.1"/>
    </source>
</evidence>
<dbReference type="AlphaFoldDB" id="A0A7S3FB90"/>
<sequence length="132" mass="14528">MTSANRGGGRVHSYFADSAVPAPSHHAHSRALVSDDAEAQRIVRLTRTDLQDALLAGRFGEVKWTATIALALLAVPRRCPVGPLRAADQTNDDVRAEGERNMTRGVKRLWLQHVRHNMTLPSGRAQSYVQSH</sequence>
<organism evidence="1">
    <name type="scientific">Haptolina ericina</name>
    <dbReference type="NCBI Taxonomy" id="156174"/>
    <lineage>
        <taxon>Eukaryota</taxon>
        <taxon>Haptista</taxon>
        <taxon>Haptophyta</taxon>
        <taxon>Prymnesiophyceae</taxon>
        <taxon>Prymnesiales</taxon>
        <taxon>Prymnesiaceae</taxon>
        <taxon>Haptolina</taxon>
    </lineage>
</organism>
<reference evidence="1" key="1">
    <citation type="submission" date="2021-01" db="EMBL/GenBank/DDBJ databases">
        <authorList>
            <person name="Corre E."/>
            <person name="Pelletier E."/>
            <person name="Niang G."/>
            <person name="Scheremetjew M."/>
            <person name="Finn R."/>
            <person name="Kale V."/>
            <person name="Holt S."/>
            <person name="Cochrane G."/>
            <person name="Meng A."/>
            <person name="Brown T."/>
            <person name="Cohen L."/>
        </authorList>
    </citation>
    <scope>NUCLEOTIDE SEQUENCE</scope>
    <source>
        <strain evidence="1">CCMP281</strain>
    </source>
</reference>
<dbReference type="EMBL" id="HBHX01056060">
    <property type="protein sequence ID" value="CAE0135817.1"/>
    <property type="molecule type" value="Transcribed_RNA"/>
</dbReference>
<accession>A0A7S3FB90</accession>
<name>A0A7S3FB90_9EUKA</name>
<gene>
    <name evidence="1" type="ORF">HERI1096_LOCUS30918</name>
</gene>
<protein>
    <submittedName>
        <fullName evidence="1">Uncharacterized protein</fullName>
    </submittedName>
</protein>
<proteinExistence type="predicted"/>